<accession>A0A514BSM4</accession>
<evidence type="ECO:0000313" key="3">
    <source>
        <dbReference type="EMBL" id="QDH70315.1"/>
    </source>
</evidence>
<dbReference type="KEGG" id="lyj:FKV23_09600"/>
<feature type="chain" id="PRO_5021752907" evidence="1">
    <location>
        <begin position="30"/>
        <end position="320"/>
    </location>
</feature>
<evidence type="ECO:0000256" key="1">
    <source>
        <dbReference type="SAM" id="SignalP"/>
    </source>
</evidence>
<organism evidence="3 4">
    <name type="scientific">Marilutibacter alkalisoli</name>
    <dbReference type="NCBI Taxonomy" id="2591633"/>
    <lineage>
        <taxon>Bacteria</taxon>
        <taxon>Pseudomonadati</taxon>
        <taxon>Pseudomonadota</taxon>
        <taxon>Gammaproteobacteria</taxon>
        <taxon>Lysobacterales</taxon>
        <taxon>Lysobacteraceae</taxon>
        <taxon>Marilutibacter</taxon>
    </lineage>
</organism>
<dbReference type="EMBL" id="CP041242">
    <property type="protein sequence ID" value="QDH70315.1"/>
    <property type="molecule type" value="Genomic_DNA"/>
</dbReference>
<feature type="domain" description="DUF2268" evidence="2">
    <location>
        <begin position="180"/>
        <end position="290"/>
    </location>
</feature>
<evidence type="ECO:0000259" key="2">
    <source>
        <dbReference type="Pfam" id="PF10026"/>
    </source>
</evidence>
<sequence>MPCEFQENAMYRTLALVMSLVVLAGPAQAALAQAPTTADTVAPAVVIEDVERFYRIYDAAGGMPTAEQLQREYLDQGSEGLHHFARLRRVSGEAIATTLDTRPELYEEARNCMRVMPQVKQRLDQALRKLATLYPETNLPPVTIVVGRGKPVGIGYPDSGLQIGLEALCAVEWMNPDMEDRFVHVIAHEYAHVQLAPEAAKLEQPTVLERSLMEGAAEFAAELTSGSTAYAHFEALTRGREEEIETAFQADMGKTELSDWLDNSSVESPGDLGYWVGYRIVKAYYQNADDKRQALREILRMEDPKSVLAESGWYPGIRFP</sequence>
<reference evidence="3 4" key="1">
    <citation type="submission" date="2019-06" db="EMBL/GenBank/DDBJ databases">
        <title>Lysobacter alkalisoli sp. nov. isolated from saline-alkali soil.</title>
        <authorList>
            <person name="Sun J.-Q."/>
            <person name="Xu L."/>
        </authorList>
    </citation>
    <scope>NUCLEOTIDE SEQUENCE [LARGE SCALE GENOMIC DNA]</scope>
    <source>
        <strain evidence="3 4">SJ-36</strain>
    </source>
</reference>
<dbReference type="OrthoDB" id="6402335at2"/>
<proteinExistence type="predicted"/>
<dbReference type="Pfam" id="PF10026">
    <property type="entry name" value="DUF2268"/>
    <property type="match status" value="1"/>
</dbReference>
<keyword evidence="1" id="KW-0732">Signal</keyword>
<protein>
    <submittedName>
        <fullName evidence="3">Lytic murein transglycosylase</fullName>
    </submittedName>
</protein>
<evidence type="ECO:0000313" key="4">
    <source>
        <dbReference type="Proteomes" id="UP000317199"/>
    </source>
</evidence>
<dbReference type="InterPro" id="IPR018728">
    <property type="entry name" value="DUF2268"/>
</dbReference>
<dbReference type="AlphaFoldDB" id="A0A514BSM4"/>
<keyword evidence="4" id="KW-1185">Reference proteome</keyword>
<gene>
    <name evidence="3" type="ORF">FKV23_09600</name>
</gene>
<dbReference type="Proteomes" id="UP000317199">
    <property type="component" value="Chromosome"/>
</dbReference>
<feature type="signal peptide" evidence="1">
    <location>
        <begin position="1"/>
        <end position="29"/>
    </location>
</feature>
<name>A0A514BSM4_9GAMM</name>